<sequence>MCEIPVDTYKETQINHLTAAAGLQNQRRVHFLRTPYAQ</sequence>
<evidence type="ECO:0000313" key="1">
    <source>
        <dbReference type="EMBL" id="EDM09525.1"/>
    </source>
</evidence>
<organism evidence="1 2">
    <name type="scientific">Rattus norvegicus</name>
    <name type="common">Rat</name>
    <dbReference type="NCBI Taxonomy" id="10116"/>
    <lineage>
        <taxon>Eukaryota</taxon>
        <taxon>Metazoa</taxon>
        <taxon>Chordata</taxon>
        <taxon>Craniata</taxon>
        <taxon>Vertebrata</taxon>
        <taxon>Euteleostomi</taxon>
        <taxon>Mammalia</taxon>
        <taxon>Eutheria</taxon>
        <taxon>Euarchontoglires</taxon>
        <taxon>Glires</taxon>
        <taxon>Rodentia</taxon>
        <taxon>Myomorpha</taxon>
        <taxon>Muroidea</taxon>
        <taxon>Muridae</taxon>
        <taxon>Murinae</taxon>
        <taxon>Rattus</taxon>
    </lineage>
</organism>
<reference evidence="1 2" key="1">
    <citation type="submission" date="2005-09" db="EMBL/GenBank/DDBJ databases">
        <authorList>
            <person name="Mural R.J."/>
            <person name="Li P.W."/>
            <person name="Adams M.D."/>
            <person name="Amanatides P.G."/>
            <person name="Baden-Tillson H."/>
            <person name="Barnstead M."/>
            <person name="Chin S.H."/>
            <person name="Dew I."/>
            <person name="Evans C.A."/>
            <person name="Ferriera S."/>
            <person name="Flanigan M."/>
            <person name="Fosler C."/>
            <person name="Glodek A."/>
            <person name="Gu Z."/>
            <person name="Holt R.A."/>
            <person name="Jennings D."/>
            <person name="Kraft C.L."/>
            <person name="Lu F."/>
            <person name="Nguyen T."/>
            <person name="Nusskern D.R."/>
            <person name="Pfannkoch C.M."/>
            <person name="Sitter C."/>
            <person name="Sutton G.G."/>
            <person name="Venter J.C."/>
            <person name="Wang Z."/>
            <person name="Woodage T."/>
            <person name="Zheng X.H."/>
            <person name="Zhong F."/>
        </authorList>
    </citation>
    <scope>NUCLEOTIDE SEQUENCE [LARGE SCALE GENOMIC DNA]</scope>
    <source>
        <strain>BN</strain>
        <strain evidence="2">Sprague-Dawley</strain>
    </source>
</reference>
<evidence type="ECO:0000313" key="2">
    <source>
        <dbReference type="Proteomes" id="UP000234681"/>
    </source>
</evidence>
<feature type="non-terminal residue" evidence="1">
    <location>
        <position position="38"/>
    </location>
</feature>
<dbReference type="Proteomes" id="UP000234681">
    <property type="component" value="Chromosome 13"/>
</dbReference>
<dbReference type="AlphaFoldDB" id="A6ICX2"/>
<protein>
    <submittedName>
        <fullName evidence="1">RCG46368</fullName>
    </submittedName>
</protein>
<name>A6ICX2_RAT</name>
<dbReference type="EMBL" id="CH473958">
    <property type="protein sequence ID" value="EDM09525.1"/>
    <property type="molecule type" value="Genomic_DNA"/>
</dbReference>
<proteinExistence type="predicted"/>
<accession>A6ICX2</accession>
<gene>
    <name evidence="1" type="ORF">rCG_46368</name>
</gene>